<dbReference type="AlphaFoldDB" id="A0A0H5Q7U5"/>
<dbReference type="PANTHER" id="PTHR46889:SF5">
    <property type="entry name" value="INTEGRASE PROTEIN"/>
    <property type="match status" value="1"/>
</dbReference>
<accession>A0A0H5Q7U5</accession>
<dbReference type="Pfam" id="PF00665">
    <property type="entry name" value="rve"/>
    <property type="match status" value="1"/>
</dbReference>
<dbReference type="NCBIfam" id="NF033516">
    <property type="entry name" value="transpos_IS3"/>
    <property type="match status" value="1"/>
</dbReference>
<organism evidence="3">
    <name type="scientific">uncultured prokaryote</name>
    <dbReference type="NCBI Taxonomy" id="198431"/>
    <lineage>
        <taxon>unclassified sequences</taxon>
        <taxon>environmental samples</taxon>
    </lineage>
</organism>
<evidence type="ECO:0000256" key="1">
    <source>
        <dbReference type="SAM" id="MobiDB-lite"/>
    </source>
</evidence>
<reference evidence="3" key="1">
    <citation type="submission" date="2015-06" db="EMBL/GenBank/DDBJ databases">
        <authorList>
            <person name="Joergensen T."/>
        </authorList>
    </citation>
    <scope>NUCLEOTIDE SEQUENCE</scope>
    <source>
        <strain evidence="3">RGRH1828</strain>
    </source>
</reference>
<feature type="domain" description="Integrase catalytic" evidence="2">
    <location>
        <begin position="111"/>
        <end position="275"/>
    </location>
</feature>
<dbReference type="EMBL" id="LN854326">
    <property type="protein sequence ID" value="CRY98076.1"/>
    <property type="molecule type" value="Genomic_DNA"/>
</dbReference>
<evidence type="ECO:0000259" key="2">
    <source>
        <dbReference type="PROSITE" id="PS50994"/>
    </source>
</evidence>
<dbReference type="PROSITE" id="PS50994">
    <property type="entry name" value="INTEGRASE"/>
    <property type="match status" value="1"/>
</dbReference>
<dbReference type="InterPro" id="IPR048020">
    <property type="entry name" value="Transpos_IS3"/>
</dbReference>
<dbReference type="InterPro" id="IPR012337">
    <property type="entry name" value="RNaseH-like_sf"/>
</dbReference>
<feature type="compositionally biased region" description="Pro residues" evidence="1">
    <location>
        <begin position="285"/>
        <end position="294"/>
    </location>
</feature>
<sequence>MGILTGLFGYSRQSFYSHKAEDDFTENALEPLIVEKATEYRKDNPGLGCTKLYFIIKKMFEDTGCMPGRDAFIELLRRNHLMVQIKRRRHYKTTDSGHHYHKYENLIKEIVPMRPNEIWVSDITYVETREGVCYLSLITDAYSHKIVGWALGPTLETTYPLEALKMALSSVDEETTARLIHHSDRGCQYCSDAYVKELKKHNISISMTQSGDPLENAIAERANGILKTEWLYKMVIQTREDCKSELSRIIPFYNTERPHMSIGMKTPETVHNQSGPQKRCWRNPWEPPPANAGG</sequence>
<dbReference type="InterPro" id="IPR036397">
    <property type="entry name" value="RNaseH_sf"/>
</dbReference>
<proteinExistence type="predicted"/>
<dbReference type="InterPro" id="IPR050900">
    <property type="entry name" value="Transposase_IS3/IS150/IS904"/>
</dbReference>
<dbReference type="GO" id="GO:0003676">
    <property type="term" value="F:nucleic acid binding"/>
    <property type="evidence" value="ECO:0007669"/>
    <property type="project" value="InterPro"/>
</dbReference>
<dbReference type="Gene3D" id="3.30.420.10">
    <property type="entry name" value="Ribonuclease H-like superfamily/Ribonuclease H"/>
    <property type="match status" value="1"/>
</dbReference>
<dbReference type="SUPFAM" id="SSF53098">
    <property type="entry name" value="Ribonuclease H-like"/>
    <property type="match status" value="1"/>
</dbReference>
<dbReference type="GO" id="GO:0015074">
    <property type="term" value="P:DNA integration"/>
    <property type="evidence" value="ECO:0007669"/>
    <property type="project" value="InterPro"/>
</dbReference>
<reference evidence="3" key="2">
    <citation type="submission" date="2015-07" db="EMBL/GenBank/DDBJ databases">
        <title>Plasmids, circular viruses and viroids from rat gut.</title>
        <authorList>
            <person name="Jorgensen T.J."/>
            <person name="Hansen M.A."/>
            <person name="Xu Z."/>
            <person name="Tabak M.A."/>
            <person name="Sorensen S.J."/>
            <person name="Hansen L.H."/>
        </authorList>
    </citation>
    <scope>NUCLEOTIDE SEQUENCE</scope>
    <source>
        <strain evidence="3">RGRH1828</strain>
    </source>
</reference>
<name>A0A0H5Q7U5_9ZZZZ</name>
<feature type="region of interest" description="Disordered" evidence="1">
    <location>
        <begin position="268"/>
        <end position="294"/>
    </location>
</feature>
<protein>
    <recommendedName>
        <fullName evidence="2">Integrase catalytic domain-containing protein</fullName>
    </recommendedName>
</protein>
<dbReference type="PANTHER" id="PTHR46889">
    <property type="entry name" value="TRANSPOSASE INSF FOR INSERTION SEQUENCE IS3B-RELATED"/>
    <property type="match status" value="1"/>
</dbReference>
<dbReference type="InterPro" id="IPR001584">
    <property type="entry name" value="Integrase_cat-core"/>
</dbReference>
<evidence type="ECO:0000313" key="3">
    <source>
        <dbReference type="EMBL" id="CRY98076.1"/>
    </source>
</evidence>